<dbReference type="FunFam" id="1.10.10.10:FF:000322">
    <property type="entry name" value="Probable disease resistance protein At1g63360"/>
    <property type="match status" value="1"/>
</dbReference>
<gene>
    <name evidence="11" type="primary">LOC123154120</name>
</gene>
<keyword evidence="12" id="KW-1185">Reference proteome</keyword>
<dbReference type="GO" id="GO:0043531">
    <property type="term" value="F:ADP binding"/>
    <property type="evidence" value="ECO:0007669"/>
    <property type="project" value="InterPro"/>
</dbReference>
<dbReference type="Gramene" id="TraesCS7A02G032200.1">
    <property type="protein sequence ID" value="TraesCS7A02G032200.1"/>
    <property type="gene ID" value="TraesCS7A02G032200"/>
</dbReference>
<reference evidence="11" key="1">
    <citation type="submission" date="2018-08" db="EMBL/GenBank/DDBJ databases">
        <authorList>
            <person name="Rossello M."/>
        </authorList>
    </citation>
    <scope>NUCLEOTIDE SEQUENCE [LARGE SCALE GENOMIC DNA]</scope>
    <source>
        <strain evidence="11">cv. Chinese Spring</strain>
    </source>
</reference>
<evidence type="ECO:0000259" key="10">
    <source>
        <dbReference type="Pfam" id="PF23598"/>
    </source>
</evidence>
<dbReference type="InterPro" id="IPR058922">
    <property type="entry name" value="WHD_DRP"/>
</dbReference>
<dbReference type="GO" id="GO:0042742">
    <property type="term" value="P:defense response to bacterium"/>
    <property type="evidence" value="ECO:0007669"/>
    <property type="project" value="UniProtKB-ARBA"/>
</dbReference>
<evidence type="ECO:0000259" key="7">
    <source>
        <dbReference type="Pfam" id="PF00931"/>
    </source>
</evidence>
<sequence>MRPLIGKLDMLLLAPPRGCSSKKVMDMMRLLRDDVEKINSCLSELSEVEDPPLTAKCWMNEARNLSYGMEDYINSLLFVQPEDPSKLVASNIKTTRSLRKSSSNVKAPKNQLIIAETLSEFRMYIQEAIERHQRHNLQTCSTLRHRFVSPGPMLLPTPYEETADVVIDGRMNEFINSLANDGDQQLKVLSVLGPACLGKTTLARVLYSRLGKQYHCRVFVRVSKKPDMKRIFREMLSQLQRQHSLQDCKEIDLIDNIKTYLQNKRYLIIVDDVWATSVWDIINHAFPKGNHGSRIITTTQIEDVALTCCCYQSEYVFEMKHLDDDHSRKLFFNRLFGSESDCPEQFKEILNEIIEICDGLPLAIISIASLLASQPVISIDLLKYIHQTLISCFSASERMRQALNLGFNNLPHYLKTCLLYLIMYPEGYTFYNDDFVKQWMAESFIHRTEGQDMVKVAQSYLDQLIARGFIQPIRINYNNEVVSCAIHDMVHDLIAHKSAEENFIVAIDYTQKSVSLSHKVRRLSLLFGTARYAKTPANITKSQVRSLAYFGLLECMPCIKEFKLLRILNLQISGNAGKDNPVDLTGVLKLLQLRYLKIGCGICIKLPADGLQCLETLDITNAIVLDKECGIHLPRLLHLSLPFGTSLLDWICFRKGTGRLNYLEDIHLTSHFTAAYDLQRYMEALSPLIGGHGNLRTVVLAHGSTVKNTVVRGAPVVITSLDDLAPPPLLQRFEFSLHRSCIFSRIPPWVKKHENLSILKIAVKELQMICVGILRGLPALTALSLYVETAPVDKIILDMVGFSVLKYFKLRFLTGIAWLKFEEDSMPNLSKLKLVFNAIPQIDEYEHGIISIGHMPGLRDITVRFGGIAVGSEYDLVINHPRNPMINKQSTVYRSYSDESGKQKQLAYEILEEERDEIVEAERDETVDKERAEYYKELSSPADQRISRLPESFSGLHDPVIGKVRRMVLRVAHSSEIGARLRGEKCKRKILSTVSKLDGLESIDIQHDQDYGGYKLTVVGTVDPLRIVKVLKKRGFAAHVVGIEKGRKKLTPHCGYGYGYYAGMPAAAGGPPPPPYNDAPVHQGSCNTQ</sequence>
<dbReference type="Pfam" id="PF00931">
    <property type="entry name" value="NB-ARC"/>
    <property type="match status" value="1"/>
</dbReference>
<name>A0A3B6R7M4_WHEAT</name>
<dbReference type="SMR" id="A0A3B6R7M4"/>
<dbReference type="GeneID" id="123154120"/>
<dbReference type="Gene3D" id="3.40.50.300">
    <property type="entry name" value="P-loop containing nucleotide triphosphate hydrolases"/>
    <property type="match status" value="1"/>
</dbReference>
<evidence type="ECO:0000313" key="12">
    <source>
        <dbReference type="Proteomes" id="UP000019116"/>
    </source>
</evidence>
<feature type="domain" description="Disease resistance R13L4/SHOC-2-like LRR" evidence="10">
    <location>
        <begin position="543"/>
        <end position="865"/>
    </location>
</feature>
<evidence type="ECO:0000256" key="3">
    <source>
        <dbReference type="ARBA" id="ARBA00022737"/>
    </source>
</evidence>
<evidence type="ECO:0000256" key="4">
    <source>
        <dbReference type="ARBA" id="ARBA00022741"/>
    </source>
</evidence>
<dbReference type="SUPFAM" id="SSF52058">
    <property type="entry name" value="L domain-like"/>
    <property type="match status" value="1"/>
</dbReference>
<dbReference type="InterPro" id="IPR032675">
    <property type="entry name" value="LRR_dom_sf"/>
</dbReference>
<dbReference type="Pfam" id="PF23598">
    <property type="entry name" value="LRR_14"/>
    <property type="match status" value="1"/>
</dbReference>
<dbReference type="GO" id="GO:0002758">
    <property type="term" value="P:innate immune response-activating signaling pathway"/>
    <property type="evidence" value="ECO:0007669"/>
    <property type="project" value="UniProtKB-ARBA"/>
</dbReference>
<feature type="domain" description="NB-ARC" evidence="7">
    <location>
        <begin position="170"/>
        <end position="336"/>
    </location>
</feature>
<dbReference type="SUPFAM" id="SSF52540">
    <property type="entry name" value="P-loop containing nucleoside triphosphate hydrolases"/>
    <property type="match status" value="1"/>
</dbReference>
<evidence type="ECO:0000313" key="11">
    <source>
        <dbReference type="EnsemblPlants" id="TraesCS7A02G032200.1"/>
    </source>
</evidence>
<dbReference type="Pfam" id="PF23559">
    <property type="entry name" value="WHD_DRP"/>
    <property type="match status" value="1"/>
</dbReference>
<organism evidence="11">
    <name type="scientific">Triticum aestivum</name>
    <name type="common">Wheat</name>
    <dbReference type="NCBI Taxonomy" id="4565"/>
    <lineage>
        <taxon>Eukaryota</taxon>
        <taxon>Viridiplantae</taxon>
        <taxon>Streptophyta</taxon>
        <taxon>Embryophyta</taxon>
        <taxon>Tracheophyta</taxon>
        <taxon>Spermatophyta</taxon>
        <taxon>Magnoliopsida</taxon>
        <taxon>Liliopsida</taxon>
        <taxon>Poales</taxon>
        <taxon>Poaceae</taxon>
        <taxon>BOP clade</taxon>
        <taxon>Pooideae</taxon>
        <taxon>Triticodae</taxon>
        <taxon>Triticeae</taxon>
        <taxon>Triticinae</taxon>
        <taxon>Triticum</taxon>
    </lineage>
</organism>
<dbReference type="InterPro" id="IPR041118">
    <property type="entry name" value="Rx_N"/>
</dbReference>
<keyword evidence="6" id="KW-0175">Coiled coil</keyword>
<keyword evidence="3" id="KW-0677">Repeat</keyword>
<dbReference type="Gene3D" id="1.20.5.4130">
    <property type="match status" value="1"/>
</dbReference>
<dbReference type="Gene3D" id="1.10.8.430">
    <property type="entry name" value="Helical domain of apoptotic protease-activating factors"/>
    <property type="match status" value="1"/>
</dbReference>
<reference evidence="11" key="2">
    <citation type="submission" date="2018-10" db="UniProtKB">
        <authorList>
            <consortium name="EnsemblPlants"/>
        </authorList>
    </citation>
    <scope>IDENTIFICATION</scope>
</reference>
<dbReference type="EnsemblPlants" id="TraesCS7A02G032200.1">
    <property type="protein sequence ID" value="TraesCS7A02G032200.1"/>
    <property type="gene ID" value="TraesCS7A02G032200"/>
</dbReference>
<dbReference type="InterPro" id="IPR044974">
    <property type="entry name" value="Disease_R_plants"/>
</dbReference>
<evidence type="ECO:0000256" key="5">
    <source>
        <dbReference type="ARBA" id="ARBA00022821"/>
    </source>
</evidence>
<keyword evidence="4" id="KW-0547">Nucleotide-binding</keyword>
<dbReference type="PANTHER" id="PTHR23155">
    <property type="entry name" value="DISEASE RESISTANCE PROTEIN RP"/>
    <property type="match status" value="1"/>
</dbReference>
<dbReference type="InterPro" id="IPR042197">
    <property type="entry name" value="Apaf_helical"/>
</dbReference>
<dbReference type="GO" id="GO:0009626">
    <property type="term" value="P:plant-type hypersensitive response"/>
    <property type="evidence" value="ECO:0007669"/>
    <property type="project" value="UniProtKB-ARBA"/>
</dbReference>
<protein>
    <recommendedName>
        <fullName evidence="13">NB-ARC domain-containing protein</fullName>
    </recommendedName>
</protein>
<dbReference type="Gene3D" id="1.10.10.10">
    <property type="entry name" value="Winged helix-like DNA-binding domain superfamily/Winged helix DNA-binding domain"/>
    <property type="match status" value="1"/>
</dbReference>
<keyword evidence="2" id="KW-0433">Leucine-rich repeat</keyword>
<dbReference type="Gramene" id="TraesCS7A03G0067300.1">
    <property type="protein sequence ID" value="TraesCS7A03G0067300.1.CDS"/>
    <property type="gene ID" value="TraesCS7A03G0067300"/>
</dbReference>
<dbReference type="InterPro" id="IPR036388">
    <property type="entry name" value="WH-like_DNA-bd_sf"/>
</dbReference>
<dbReference type="OrthoDB" id="619603at2759"/>
<accession>A0A3B6R7M4</accession>
<evidence type="ECO:0000256" key="1">
    <source>
        <dbReference type="ARBA" id="ARBA00008894"/>
    </source>
</evidence>
<evidence type="ECO:0000259" key="9">
    <source>
        <dbReference type="Pfam" id="PF23559"/>
    </source>
</evidence>
<evidence type="ECO:0000256" key="2">
    <source>
        <dbReference type="ARBA" id="ARBA00022614"/>
    </source>
</evidence>
<dbReference type="PRINTS" id="PR00364">
    <property type="entry name" value="DISEASERSIST"/>
</dbReference>
<dbReference type="InterPro" id="IPR002182">
    <property type="entry name" value="NB-ARC"/>
</dbReference>
<proteinExistence type="inferred from homology"/>
<evidence type="ECO:0000259" key="8">
    <source>
        <dbReference type="Pfam" id="PF18052"/>
    </source>
</evidence>
<feature type="domain" description="Disease resistance protein winged helix" evidence="9">
    <location>
        <begin position="423"/>
        <end position="494"/>
    </location>
</feature>
<feature type="domain" description="Disease resistance N-terminal" evidence="8">
    <location>
        <begin position="2"/>
        <end position="77"/>
    </location>
</feature>
<dbReference type="InterPro" id="IPR027417">
    <property type="entry name" value="P-loop_NTPase"/>
</dbReference>
<dbReference type="RefSeq" id="XP_044428854.1">
    <property type="nucleotide sequence ID" value="XM_044572919.1"/>
</dbReference>
<evidence type="ECO:0008006" key="13">
    <source>
        <dbReference type="Google" id="ProtNLM"/>
    </source>
</evidence>
<comment type="similarity">
    <text evidence="1">Belongs to the disease resistance NB-LRR family.</text>
</comment>
<dbReference type="Proteomes" id="UP000019116">
    <property type="component" value="Chromosome 7A"/>
</dbReference>
<keyword evidence="5" id="KW-0611">Plant defense</keyword>
<dbReference type="InterPro" id="IPR055414">
    <property type="entry name" value="LRR_R13L4/SHOC2-like"/>
</dbReference>
<dbReference type="Pfam" id="PF18052">
    <property type="entry name" value="Rx_N"/>
    <property type="match status" value="1"/>
</dbReference>
<dbReference type="PANTHER" id="PTHR23155:SF1087">
    <property type="entry name" value="OS11G0462900 PROTEIN"/>
    <property type="match status" value="1"/>
</dbReference>
<dbReference type="AlphaFoldDB" id="A0A3B6R7M4"/>
<dbReference type="Gene3D" id="3.80.10.10">
    <property type="entry name" value="Ribonuclease Inhibitor"/>
    <property type="match status" value="1"/>
</dbReference>
<dbReference type="Gene3D" id="3.30.70.100">
    <property type="match status" value="1"/>
</dbReference>
<evidence type="ECO:0000256" key="6">
    <source>
        <dbReference type="ARBA" id="ARBA00023054"/>
    </source>
</evidence>